<gene>
    <name evidence="3" type="primary">LOC108611714</name>
</gene>
<evidence type="ECO:0000256" key="1">
    <source>
        <dbReference type="SAM" id="SignalP"/>
    </source>
</evidence>
<name>A0ABM1NYD6_DROAR</name>
<feature type="chain" id="PRO_5046922725" evidence="1">
    <location>
        <begin position="25"/>
        <end position="171"/>
    </location>
</feature>
<reference evidence="2" key="2">
    <citation type="journal article" date="2016" name="G3 (Bethesda)">
        <title>Genome Evolution in Three Species of Cactophilic Drosophila.</title>
        <authorList>
            <person name="Sanchez-Flores A."/>
            <person name="Penazola F."/>
            <person name="Carpinteyro-Ponce J."/>
            <person name="Nazario-Yepiz N."/>
            <person name="Abreu-Goodger C."/>
            <person name="Machado C.A."/>
            <person name="Markow T.A."/>
        </authorList>
    </citation>
    <scope>NUCLEOTIDE SEQUENCE [LARGE SCALE GENOMIC DNA]</scope>
</reference>
<evidence type="ECO:0000313" key="3">
    <source>
        <dbReference type="RefSeq" id="XP_017859972.1"/>
    </source>
</evidence>
<protein>
    <submittedName>
        <fullName evidence="3">Uncharacterized protein LOC108611714</fullName>
    </submittedName>
</protein>
<accession>A0ABM1NYD6</accession>
<organism evidence="2 3">
    <name type="scientific">Drosophila arizonae</name>
    <name type="common">Fruit fly</name>
    <dbReference type="NCBI Taxonomy" id="7263"/>
    <lineage>
        <taxon>Eukaryota</taxon>
        <taxon>Metazoa</taxon>
        <taxon>Ecdysozoa</taxon>
        <taxon>Arthropoda</taxon>
        <taxon>Hexapoda</taxon>
        <taxon>Insecta</taxon>
        <taxon>Pterygota</taxon>
        <taxon>Neoptera</taxon>
        <taxon>Endopterygota</taxon>
        <taxon>Diptera</taxon>
        <taxon>Brachycera</taxon>
        <taxon>Muscomorpha</taxon>
        <taxon>Ephydroidea</taxon>
        <taxon>Drosophilidae</taxon>
        <taxon>Drosophila</taxon>
    </lineage>
</organism>
<reference evidence="3" key="3">
    <citation type="submission" date="2025-08" db="UniProtKB">
        <authorList>
            <consortium name="RefSeq"/>
        </authorList>
    </citation>
    <scope>IDENTIFICATION</scope>
    <source>
        <tissue evidence="3">Whole organism</tissue>
    </source>
</reference>
<feature type="signal peptide" evidence="1">
    <location>
        <begin position="1"/>
        <end position="24"/>
    </location>
</feature>
<proteinExistence type="predicted"/>
<reference evidence="2" key="1">
    <citation type="journal article" date="1997" name="Nucleic Acids Res.">
        <title>tRNAscan-SE: a program for improved detection of transfer RNA genes in genomic sequence.</title>
        <authorList>
            <person name="Lowe T.M."/>
            <person name="Eddy S.R."/>
        </authorList>
    </citation>
    <scope>NUCLEOTIDE SEQUENCE [LARGE SCALE GENOMIC DNA]</scope>
</reference>
<evidence type="ECO:0000313" key="2">
    <source>
        <dbReference type="Proteomes" id="UP000694904"/>
    </source>
</evidence>
<sequence length="171" mass="20066">MNRKLILTVLVIGIFAEMHTYANGEKANDTEVIAKIDQAIKNPLGHFQNNKEYEDFVEQLELIKILPAENADQKEKFYKNFQKYNNRRLELERNIECRAKELEKEIHTSAISVDCIRFYYNQKIKIEAALTDTNAQKERSLLENSEPCPASVVDVDESDSYYDSYYDDYDY</sequence>
<dbReference type="GeneID" id="108611714"/>
<dbReference type="Proteomes" id="UP000694904">
    <property type="component" value="Chromosome 3"/>
</dbReference>
<keyword evidence="2" id="KW-1185">Reference proteome</keyword>
<dbReference type="RefSeq" id="XP_017859972.1">
    <property type="nucleotide sequence ID" value="XM_018004483.1"/>
</dbReference>
<keyword evidence="1" id="KW-0732">Signal</keyword>